<feature type="compositionally biased region" description="Low complexity" evidence="13">
    <location>
        <begin position="1151"/>
        <end position="1210"/>
    </location>
</feature>
<gene>
    <name evidence="16" type="ORF">HYH03_005177</name>
</gene>
<evidence type="ECO:0000256" key="12">
    <source>
        <dbReference type="SAM" id="Coils"/>
    </source>
</evidence>
<dbReference type="Gene3D" id="1.20.120.350">
    <property type="entry name" value="Voltage-gated potassium channels. Chain C"/>
    <property type="match status" value="1"/>
</dbReference>
<evidence type="ECO:0000256" key="4">
    <source>
        <dbReference type="ARBA" id="ARBA00022692"/>
    </source>
</evidence>
<evidence type="ECO:0000256" key="2">
    <source>
        <dbReference type="ARBA" id="ARBA00022448"/>
    </source>
</evidence>
<evidence type="ECO:0000256" key="7">
    <source>
        <dbReference type="ARBA" id="ARBA00022958"/>
    </source>
</evidence>
<keyword evidence="10 14" id="KW-0472">Membrane</keyword>
<evidence type="ECO:0000313" key="16">
    <source>
        <dbReference type="EMBL" id="KAG2496769.1"/>
    </source>
</evidence>
<evidence type="ECO:0000256" key="9">
    <source>
        <dbReference type="ARBA" id="ARBA00023065"/>
    </source>
</evidence>
<feature type="transmembrane region" description="Helical" evidence="14">
    <location>
        <begin position="535"/>
        <end position="556"/>
    </location>
</feature>
<dbReference type="InterPro" id="IPR005821">
    <property type="entry name" value="Ion_trans_dom"/>
</dbReference>
<dbReference type="AlphaFoldDB" id="A0A835Y7Y3"/>
<dbReference type="InterPro" id="IPR027359">
    <property type="entry name" value="Volt_channel_dom_sf"/>
</dbReference>
<organism evidence="16 17">
    <name type="scientific">Edaphochlamys debaryana</name>
    <dbReference type="NCBI Taxonomy" id="47281"/>
    <lineage>
        <taxon>Eukaryota</taxon>
        <taxon>Viridiplantae</taxon>
        <taxon>Chlorophyta</taxon>
        <taxon>core chlorophytes</taxon>
        <taxon>Chlorophyceae</taxon>
        <taxon>CS clade</taxon>
        <taxon>Chlamydomonadales</taxon>
        <taxon>Chlamydomonadales incertae sedis</taxon>
        <taxon>Edaphochlamys</taxon>
    </lineage>
</organism>
<evidence type="ECO:0000256" key="8">
    <source>
        <dbReference type="ARBA" id="ARBA00022989"/>
    </source>
</evidence>
<feature type="compositionally biased region" description="Basic and acidic residues" evidence="13">
    <location>
        <begin position="13"/>
        <end position="23"/>
    </location>
</feature>
<feature type="coiled-coil region" evidence="12">
    <location>
        <begin position="937"/>
        <end position="964"/>
    </location>
</feature>
<evidence type="ECO:0000256" key="1">
    <source>
        <dbReference type="ARBA" id="ARBA00004141"/>
    </source>
</evidence>
<dbReference type="FunFam" id="1.20.120.350:FF:000091">
    <property type="entry name" value="Predicted protein"/>
    <property type="match status" value="1"/>
</dbReference>
<feature type="transmembrane region" description="Helical" evidence="14">
    <location>
        <begin position="313"/>
        <end position="334"/>
    </location>
</feature>
<keyword evidence="5" id="KW-0631">Potassium channel</keyword>
<dbReference type="Gene3D" id="1.10.287.70">
    <property type="match status" value="1"/>
</dbReference>
<keyword evidence="4 14" id="KW-0812">Transmembrane</keyword>
<keyword evidence="7" id="KW-0630">Potassium</keyword>
<feature type="transmembrane region" description="Helical" evidence="14">
    <location>
        <begin position="448"/>
        <end position="469"/>
    </location>
</feature>
<keyword evidence="8 14" id="KW-1133">Transmembrane helix</keyword>
<name>A0A835Y7Y3_9CHLO</name>
<feature type="region of interest" description="Disordered" evidence="13">
    <location>
        <begin position="1018"/>
        <end position="1039"/>
    </location>
</feature>
<evidence type="ECO:0000256" key="14">
    <source>
        <dbReference type="SAM" id="Phobius"/>
    </source>
</evidence>
<evidence type="ECO:0000256" key="6">
    <source>
        <dbReference type="ARBA" id="ARBA00022882"/>
    </source>
</evidence>
<dbReference type="OrthoDB" id="415460at2759"/>
<dbReference type="GO" id="GO:0005249">
    <property type="term" value="F:voltage-gated potassium channel activity"/>
    <property type="evidence" value="ECO:0007669"/>
    <property type="project" value="InterPro"/>
</dbReference>
<dbReference type="GO" id="GO:0008076">
    <property type="term" value="C:voltage-gated potassium channel complex"/>
    <property type="evidence" value="ECO:0007669"/>
    <property type="project" value="InterPro"/>
</dbReference>
<keyword evidence="6" id="KW-0851">Voltage-gated channel</keyword>
<feature type="compositionally biased region" description="Pro residues" evidence="13">
    <location>
        <begin position="1110"/>
        <end position="1126"/>
    </location>
</feature>
<keyword evidence="3" id="KW-0633">Potassium transport</keyword>
<proteinExistence type="predicted"/>
<dbReference type="EMBL" id="JAEHOE010000017">
    <property type="protein sequence ID" value="KAG2496769.1"/>
    <property type="molecule type" value="Genomic_DNA"/>
</dbReference>
<keyword evidence="17" id="KW-1185">Reference proteome</keyword>
<dbReference type="SUPFAM" id="SSF81324">
    <property type="entry name" value="Voltage-gated potassium channels"/>
    <property type="match status" value="1"/>
</dbReference>
<reference evidence="16" key="1">
    <citation type="journal article" date="2020" name="bioRxiv">
        <title>Comparative genomics of Chlamydomonas.</title>
        <authorList>
            <person name="Craig R.J."/>
            <person name="Hasan A.R."/>
            <person name="Ness R.W."/>
            <person name="Keightley P.D."/>
        </authorList>
    </citation>
    <scope>NUCLEOTIDE SEQUENCE</scope>
    <source>
        <strain evidence="16">CCAP 11/70</strain>
    </source>
</reference>
<dbReference type="FunFam" id="1.10.287.70:FF:000097">
    <property type="entry name" value="Potassium voltage-gated channel subfamily G member 3"/>
    <property type="match status" value="1"/>
</dbReference>
<feature type="compositionally biased region" description="Low complexity" evidence="13">
    <location>
        <begin position="1083"/>
        <end position="1109"/>
    </location>
</feature>
<dbReference type="PRINTS" id="PR00169">
    <property type="entry name" value="KCHANNEL"/>
</dbReference>
<feature type="compositionally biased region" description="Polar residues" evidence="13">
    <location>
        <begin position="138"/>
        <end position="147"/>
    </location>
</feature>
<dbReference type="PANTHER" id="PTHR11537:SF254">
    <property type="entry name" value="POTASSIUM VOLTAGE-GATED CHANNEL PROTEIN SHAB"/>
    <property type="match status" value="1"/>
</dbReference>
<feature type="compositionally biased region" description="Low complexity" evidence="13">
    <location>
        <begin position="1235"/>
        <end position="1248"/>
    </location>
</feature>
<keyword evidence="2" id="KW-0813">Transport</keyword>
<feature type="region of interest" description="Disordered" evidence="13">
    <location>
        <begin position="1"/>
        <end position="168"/>
    </location>
</feature>
<evidence type="ECO:0000259" key="15">
    <source>
        <dbReference type="Pfam" id="PF00520"/>
    </source>
</evidence>
<evidence type="ECO:0000256" key="5">
    <source>
        <dbReference type="ARBA" id="ARBA00022826"/>
    </source>
</evidence>
<feature type="region of interest" description="Disordered" evidence="13">
    <location>
        <begin position="746"/>
        <end position="768"/>
    </location>
</feature>
<keyword evidence="9" id="KW-0406">Ion transport</keyword>
<feature type="compositionally biased region" description="Polar residues" evidence="13">
    <location>
        <begin position="67"/>
        <end position="76"/>
    </location>
</feature>
<dbReference type="PANTHER" id="PTHR11537">
    <property type="entry name" value="VOLTAGE-GATED POTASSIUM CHANNEL"/>
    <property type="match status" value="1"/>
</dbReference>
<dbReference type="Proteomes" id="UP000612055">
    <property type="component" value="Unassembled WGS sequence"/>
</dbReference>
<accession>A0A835Y7Y3</accession>
<comment type="caution">
    <text evidence="16">The sequence shown here is derived from an EMBL/GenBank/DDBJ whole genome shotgun (WGS) entry which is preliminary data.</text>
</comment>
<feature type="transmembrane region" description="Helical" evidence="14">
    <location>
        <begin position="506"/>
        <end position="523"/>
    </location>
</feature>
<evidence type="ECO:0000256" key="11">
    <source>
        <dbReference type="ARBA" id="ARBA00023303"/>
    </source>
</evidence>
<comment type="subcellular location">
    <subcellularLocation>
        <location evidence="1">Membrane</location>
        <topology evidence="1">Multi-pass membrane protein</topology>
    </subcellularLocation>
</comment>
<evidence type="ECO:0000313" key="17">
    <source>
        <dbReference type="Proteomes" id="UP000612055"/>
    </source>
</evidence>
<evidence type="ECO:0000256" key="13">
    <source>
        <dbReference type="SAM" id="MobiDB-lite"/>
    </source>
</evidence>
<evidence type="ECO:0000256" key="10">
    <source>
        <dbReference type="ARBA" id="ARBA00023136"/>
    </source>
</evidence>
<keyword evidence="12" id="KW-0175">Coiled coil</keyword>
<protein>
    <recommendedName>
        <fullName evidence="15">Ion transport domain-containing protein</fullName>
    </recommendedName>
</protein>
<feature type="domain" description="Ion transport" evidence="15">
    <location>
        <begin position="316"/>
        <end position="561"/>
    </location>
</feature>
<feature type="region of interest" description="Disordered" evidence="13">
    <location>
        <begin position="1061"/>
        <end position="1264"/>
    </location>
</feature>
<feature type="region of interest" description="Disordered" evidence="13">
    <location>
        <begin position="252"/>
        <end position="285"/>
    </location>
</feature>
<dbReference type="GO" id="GO:0001508">
    <property type="term" value="P:action potential"/>
    <property type="evidence" value="ECO:0007669"/>
    <property type="project" value="TreeGrafter"/>
</dbReference>
<feature type="compositionally biased region" description="Low complexity" evidence="13">
    <location>
        <begin position="29"/>
        <end position="43"/>
    </location>
</feature>
<dbReference type="Pfam" id="PF00520">
    <property type="entry name" value="Ion_trans"/>
    <property type="match status" value="1"/>
</dbReference>
<feature type="compositionally biased region" description="Low complexity" evidence="13">
    <location>
        <begin position="1018"/>
        <end position="1028"/>
    </location>
</feature>
<evidence type="ECO:0000256" key="3">
    <source>
        <dbReference type="ARBA" id="ARBA00022538"/>
    </source>
</evidence>
<dbReference type="InterPro" id="IPR028325">
    <property type="entry name" value="VG_K_chnl"/>
</dbReference>
<sequence length="1264" mass="129205">MLAGIGGVGRQADTGEKDWQAGKHKERVAAQLRAAQQQAQDLLNKNRAGADASSSSSPVRQGPNLDQLVTDTQNGELDTGVSPHGGGRPPGALASPIIASPSTDLAPPDSQRRDPAAPDTPTCGGPSASEGPSRSARALNSQVSNGDGTRAGESGDSDHSRSGSGRAHSVAFANSRATSGAPSGATDSHGAASAMWKRSGSVAVAKLRTQSIASVVTLASVKQQLADQAAGISKLTPSTLYWLAVDKYGNPLPPDQAAEGQEPPLEGEDERQRLSSDGVADAAAAKQPGMKSLINHQRRRLWLLMTDAESSTAAYAVSMMVMLAILVSTVCFCLETIPAYSEERGPEVHHAFAIVETVTVQIFTADYLLRLVSCPDVLRFVVSPLNIIDLVSVVPWYVELALAGSGLQGTAVFRVLRLLRVFRVLKLGARYRKLLVVTSALSKSWDMLALMAFFVSLIVVVAATLLYFAERGEYDEYLGYHVRPNEKLTMTLENGTSVPIVSPFESIPSGFWWAIVTLMTVGYGDVTPITLGGRFVAACCMLLGILAIALPVAVIGTNFSSEWEAVTKRSGARPAGPDGVASLAPSPHLEDLMNLVDEHGHNMADIEEILEEAVAKLADLQAEVTERGQLRVAEAEALIEQHRQHRRITDKQADAVRAVVECLLQLGQDVSLLAAMEAIAANAALPPAVSNTGYLAAGAKAGGPVAEAREGALGSVPEGQVGAEADSDASMHDPAALRQPSRVGFRLPSGQEAVPGGESLPREGAPAPAAAAGMSAGAARLATVASLARLSTHDMQRLGTRAHRPYPGGPGAGSVASSAAAAMAAAAAGAAGPGGGAAGAAGGGPVWQLDPVLPPPRDSTGIKMREALDQLLGSSLHARMIDEVYEALAMQEALQRQWTLLMQVLQTCALLSGGDLPGACEALRGQYRQLAQLGKEAAELGERLDAVGERLEEVEEELERSGVEVYRGDGPRGMKALKKGAQSTKRIAAAAGGAFASVATKAAANASAAAAAAAKATGGNRRSATVAPEPAPAPAPTATLAGAVPNGSVFAGAWTAPPTVTVDGGVTNGSAANGGLAEPDQPDGPARDPGGAARATADLLRSPSGAASGRPPPLPQKRPSLLPPIPISRGSSQNALPVPETGGALPGGGASRPASAAPRSRPVSAAPRSRSASRTTSLSTTRPTAQPDALPSTPDASSSAPSAAAALQQPGGVGADSQRVRAGVTTPGSPPDSPPASAAAGRANASSALPMVSGDDAEAARKLE</sequence>
<keyword evidence="11" id="KW-0407">Ion channel</keyword>